<keyword evidence="3" id="KW-1185">Reference proteome</keyword>
<feature type="transmembrane region" description="Helical" evidence="1">
    <location>
        <begin position="6"/>
        <end position="27"/>
    </location>
</feature>
<keyword evidence="1" id="KW-1133">Transmembrane helix</keyword>
<dbReference type="EMBL" id="BOQE01000001">
    <property type="protein sequence ID" value="GIM46376.1"/>
    <property type="molecule type" value="Genomic_DNA"/>
</dbReference>
<protein>
    <submittedName>
        <fullName evidence="2">Uncharacterized protein</fullName>
    </submittedName>
</protein>
<accession>A0AAV4LF62</accession>
<dbReference type="Proteomes" id="UP001057291">
    <property type="component" value="Unassembled WGS sequence"/>
</dbReference>
<sequence length="46" mass="5359">MNSMLILHIIAIPLIFYLGRLSTKIAFVRVRVKNRLDVSDFIRGKE</sequence>
<name>A0AAV4LF62_9BACL</name>
<dbReference type="RefSeq" id="WP_282199485.1">
    <property type="nucleotide sequence ID" value="NZ_BOQE01000001.1"/>
</dbReference>
<proteinExistence type="predicted"/>
<keyword evidence="1" id="KW-0812">Transmembrane</keyword>
<reference evidence="2" key="1">
    <citation type="journal article" date="2023" name="Int. J. Syst. Evol. Microbiol.">
        <title>Collibacillus ludicampi gen. nov., sp. nov., a new soil bacterium of the family Alicyclobacillaceae.</title>
        <authorList>
            <person name="Jojima T."/>
            <person name="Ioku Y."/>
            <person name="Fukuta Y."/>
            <person name="Shirasaka N."/>
            <person name="Matsumura Y."/>
            <person name="Mori M."/>
        </authorList>
    </citation>
    <scope>NUCLEOTIDE SEQUENCE</scope>
    <source>
        <strain evidence="2">TP075</strain>
    </source>
</reference>
<evidence type="ECO:0000256" key="1">
    <source>
        <dbReference type="SAM" id="Phobius"/>
    </source>
</evidence>
<keyword evidence="1" id="KW-0472">Membrane</keyword>
<gene>
    <name evidence="2" type="ORF">DNHGIG_19250</name>
</gene>
<comment type="caution">
    <text evidence="2">The sequence shown here is derived from an EMBL/GenBank/DDBJ whole genome shotgun (WGS) entry which is preliminary data.</text>
</comment>
<dbReference type="AlphaFoldDB" id="A0AAV4LF62"/>
<evidence type="ECO:0000313" key="2">
    <source>
        <dbReference type="EMBL" id="GIM46376.1"/>
    </source>
</evidence>
<organism evidence="2 3">
    <name type="scientific">Collibacillus ludicampi</name>
    <dbReference type="NCBI Taxonomy" id="2771369"/>
    <lineage>
        <taxon>Bacteria</taxon>
        <taxon>Bacillati</taxon>
        <taxon>Bacillota</taxon>
        <taxon>Bacilli</taxon>
        <taxon>Bacillales</taxon>
        <taxon>Alicyclobacillaceae</taxon>
        <taxon>Collibacillus</taxon>
    </lineage>
</organism>
<evidence type="ECO:0000313" key="3">
    <source>
        <dbReference type="Proteomes" id="UP001057291"/>
    </source>
</evidence>